<keyword evidence="5" id="KW-1185">Reference proteome</keyword>
<evidence type="ECO:0000313" key="4">
    <source>
        <dbReference type="EMBL" id="GDY59056.1"/>
    </source>
</evidence>
<feature type="region of interest" description="Disordered" evidence="2">
    <location>
        <begin position="173"/>
        <end position="194"/>
    </location>
</feature>
<protein>
    <recommendedName>
        <fullName evidence="3">AB hydrolase-1 domain-containing protein</fullName>
    </recommendedName>
</protein>
<gene>
    <name evidence="4" type="ORF">SVIO_096790</name>
</gene>
<dbReference type="Gene3D" id="3.30.1330.110">
    <property type="entry name" value="BB2672"/>
    <property type="match status" value="1"/>
</dbReference>
<dbReference type="AlphaFoldDB" id="A0A4D4LIE5"/>
<dbReference type="PANTHER" id="PTHR43798">
    <property type="entry name" value="MONOACYLGLYCEROL LIPASE"/>
    <property type="match status" value="1"/>
</dbReference>
<dbReference type="GO" id="GO:0016787">
    <property type="term" value="F:hydrolase activity"/>
    <property type="evidence" value="ECO:0007669"/>
    <property type="project" value="UniProtKB-KW"/>
</dbReference>
<dbReference type="Pfam" id="PF06684">
    <property type="entry name" value="AA_synth"/>
    <property type="match status" value="1"/>
</dbReference>
<dbReference type="Pfam" id="PF12697">
    <property type="entry name" value="Abhydrolase_6"/>
    <property type="match status" value="1"/>
</dbReference>
<proteinExistence type="predicted"/>
<dbReference type="InterPro" id="IPR000073">
    <property type="entry name" value="AB_hydrolase_1"/>
</dbReference>
<name>A0A4D4LIE5_STRVO</name>
<dbReference type="SUPFAM" id="SSF160519">
    <property type="entry name" value="BB2672-like"/>
    <property type="match status" value="1"/>
</dbReference>
<feature type="region of interest" description="Disordered" evidence="2">
    <location>
        <begin position="455"/>
        <end position="496"/>
    </location>
</feature>
<reference evidence="4 5" key="1">
    <citation type="journal article" date="2020" name="Int. J. Syst. Evol. Microbiol.">
        <title>Reclassification of Streptomyces castelarensis and Streptomyces sporoclivatus as later heterotypic synonyms of Streptomyces antimycoticus.</title>
        <authorList>
            <person name="Komaki H."/>
            <person name="Tamura T."/>
        </authorList>
    </citation>
    <scope>NUCLEOTIDE SEQUENCE [LARGE SCALE GENOMIC DNA]</scope>
    <source>
        <strain evidence="4 5">NBRC 13459</strain>
    </source>
</reference>
<dbReference type="InterPro" id="IPR029058">
    <property type="entry name" value="AB_hydrolase_fold"/>
</dbReference>
<dbReference type="Gene3D" id="3.40.50.1820">
    <property type="entry name" value="alpha/beta hydrolase"/>
    <property type="match status" value="1"/>
</dbReference>
<dbReference type="GO" id="GO:0016020">
    <property type="term" value="C:membrane"/>
    <property type="evidence" value="ECO:0007669"/>
    <property type="project" value="TreeGrafter"/>
</dbReference>
<dbReference type="Proteomes" id="UP000301309">
    <property type="component" value="Unassembled WGS sequence"/>
</dbReference>
<evidence type="ECO:0000313" key="5">
    <source>
        <dbReference type="Proteomes" id="UP000301309"/>
    </source>
</evidence>
<keyword evidence="1" id="KW-0378">Hydrolase</keyword>
<comment type="caution">
    <text evidence="4">The sequence shown here is derived from an EMBL/GenBank/DDBJ whole genome shotgun (WGS) entry which is preliminary data.</text>
</comment>
<organism evidence="4 5">
    <name type="scientific">Streptomyces violaceusniger</name>
    <dbReference type="NCBI Taxonomy" id="68280"/>
    <lineage>
        <taxon>Bacteria</taxon>
        <taxon>Bacillati</taxon>
        <taxon>Actinomycetota</taxon>
        <taxon>Actinomycetes</taxon>
        <taxon>Kitasatosporales</taxon>
        <taxon>Streptomycetaceae</taxon>
        <taxon>Streptomyces</taxon>
        <taxon>Streptomyces violaceusniger group</taxon>
    </lineage>
</organism>
<dbReference type="InterPro" id="IPR050266">
    <property type="entry name" value="AB_hydrolase_sf"/>
</dbReference>
<dbReference type="EMBL" id="BJHW01000002">
    <property type="protein sequence ID" value="GDY59056.1"/>
    <property type="molecule type" value="Genomic_DNA"/>
</dbReference>
<feature type="domain" description="AB hydrolase-1" evidence="3">
    <location>
        <begin position="223"/>
        <end position="451"/>
    </location>
</feature>
<dbReference type="PANTHER" id="PTHR43798:SF31">
    <property type="entry name" value="AB HYDROLASE SUPERFAMILY PROTEIN YCLE"/>
    <property type="match status" value="1"/>
</dbReference>
<dbReference type="SUPFAM" id="SSF53474">
    <property type="entry name" value="alpha/beta-Hydrolases"/>
    <property type="match status" value="1"/>
</dbReference>
<evidence type="ECO:0000259" key="3">
    <source>
        <dbReference type="Pfam" id="PF12697"/>
    </source>
</evidence>
<evidence type="ECO:0000256" key="1">
    <source>
        <dbReference type="ARBA" id="ARBA00022801"/>
    </source>
</evidence>
<sequence>MNIRKIITFTEDVHSEGGRPVDPPTRTAVVLAVIENPWAGQGFVADLLPGIDEVAPKLGELLAPRVVEALGAPVEAYGKAAIVGLDGEVEHGSALIHTLKFGDHFRRAANATTLLPAVEKRAAAGTVFDIPLKHITDATIRSHHQSIEVRVADAPRADEIVVGLAAAAQGRPRPGWRRCRRSGERTVSDMGGSDAGTRACVPASGAGAPVALSHEAHGDGPELVLLHGVGLDRRMWDRCLPALAARHRVTLVDLRGHGASPAAAAGVSLAELAADVGALLSGPTHVVGFSLGALVAQRLGLDRPELTASLTLVSSVAGRSEEERAAVARRQELAAQDFGASAWAAVDRWFSPAWRAQDPEPARQVLDTLLANDRASYLACYRVFATADTALWRWLPRIAAPTVAVTGERDPGSTPAMSHRLAERIPGARAVIVPGARHLLPLECPEELADVILTHTGSHNGSHGNRNGTHGSHNAIHGSRTGTHPGAPTGQESHRS</sequence>
<feature type="compositionally biased region" description="Low complexity" evidence="2">
    <location>
        <begin position="455"/>
        <end position="474"/>
    </location>
</feature>
<dbReference type="InterPro" id="IPR035936">
    <property type="entry name" value="BB2672"/>
</dbReference>
<accession>A0A4D4LIE5</accession>
<evidence type="ECO:0000256" key="2">
    <source>
        <dbReference type="SAM" id="MobiDB-lite"/>
    </source>
</evidence>
<dbReference type="InterPro" id="IPR009569">
    <property type="entry name" value="AA_synth_put"/>
</dbReference>